<keyword evidence="8" id="KW-0460">Magnesium</keyword>
<protein>
    <submittedName>
        <fullName evidence="16">Antenna complex alpha/beta subunit</fullName>
    </submittedName>
</protein>
<proteinExistence type="predicted"/>
<keyword evidence="13" id="KW-0437">Light-harvesting polypeptide</keyword>
<dbReference type="OrthoDB" id="7065223at2"/>
<dbReference type="Gene3D" id="4.10.220.20">
    <property type="entry name" value="Light-harvesting complex"/>
    <property type="match status" value="1"/>
</dbReference>
<evidence type="ECO:0000256" key="6">
    <source>
        <dbReference type="ARBA" id="ARBA00022692"/>
    </source>
</evidence>
<dbReference type="GO" id="GO:0005886">
    <property type="term" value="C:plasma membrane"/>
    <property type="evidence" value="ECO:0007669"/>
    <property type="project" value="UniProtKB-SubCell"/>
</dbReference>
<name>E3I7A7_RHOVT</name>
<keyword evidence="3" id="KW-1003">Cell membrane</keyword>
<dbReference type="HOGENOM" id="CLU_202473_0_0_5"/>
<keyword evidence="5" id="KW-0042">Antenna complex</keyword>
<dbReference type="Pfam" id="PF00556">
    <property type="entry name" value="LHC"/>
    <property type="match status" value="1"/>
</dbReference>
<keyword evidence="17" id="KW-1185">Reference proteome</keyword>
<evidence type="ECO:0000256" key="8">
    <source>
        <dbReference type="ARBA" id="ARBA00022842"/>
    </source>
</evidence>
<keyword evidence="9" id="KW-0076">Bacteriochlorophyll</keyword>
<evidence type="ECO:0000256" key="10">
    <source>
        <dbReference type="ARBA" id="ARBA00022989"/>
    </source>
</evidence>
<keyword evidence="10 14" id="KW-1133">Transmembrane helix</keyword>
<evidence type="ECO:0000256" key="3">
    <source>
        <dbReference type="ARBA" id="ARBA00022475"/>
    </source>
</evidence>
<dbReference type="PRINTS" id="PR00673">
    <property type="entry name" value="LIGHTHARVSTA"/>
</dbReference>
<keyword evidence="6 14" id="KW-0812">Transmembrane</keyword>
<evidence type="ECO:0000259" key="15">
    <source>
        <dbReference type="Pfam" id="PF00556"/>
    </source>
</evidence>
<evidence type="ECO:0000256" key="7">
    <source>
        <dbReference type="ARBA" id="ARBA00022723"/>
    </source>
</evidence>
<evidence type="ECO:0000256" key="9">
    <source>
        <dbReference type="ARBA" id="ARBA00022956"/>
    </source>
</evidence>
<keyword evidence="4" id="KW-0148">Chlorophyll</keyword>
<comment type="function">
    <text evidence="1">Antenna complexes are light-harvesting systems, which transfer the excitation energy to the reaction centers.</text>
</comment>
<evidence type="ECO:0000313" key="17">
    <source>
        <dbReference type="Proteomes" id="UP000001399"/>
    </source>
</evidence>
<keyword evidence="11" id="KW-0157">Chromophore</keyword>
<dbReference type="GO" id="GO:0030077">
    <property type="term" value="C:plasma membrane light-harvesting complex"/>
    <property type="evidence" value="ECO:0007669"/>
    <property type="project" value="InterPro"/>
</dbReference>
<keyword evidence="12 14" id="KW-0472">Membrane</keyword>
<dbReference type="GO" id="GO:0046872">
    <property type="term" value="F:metal ion binding"/>
    <property type="evidence" value="ECO:0007669"/>
    <property type="project" value="UniProtKB-KW"/>
</dbReference>
<reference evidence="17" key="1">
    <citation type="journal article" date="2011" name="J. Bacteriol.">
        <title>Genome sequences of eight morphologically diverse alphaproteobacteria.</title>
        <authorList>
            <consortium name="US DOE Joint Genome Institute"/>
            <person name="Brown P.J."/>
            <person name="Kysela D.T."/>
            <person name="Buechlein A."/>
            <person name="Hemmerich C."/>
            <person name="Brun Y.V."/>
        </authorList>
    </citation>
    <scope>NUCLEOTIDE SEQUENCE [LARGE SCALE GENOMIC DNA]</scope>
    <source>
        <strain evidence="17">ATCC 17100 / ATH 3.1.1 / DSM 162 / LMG 4299</strain>
    </source>
</reference>
<dbReference type="InterPro" id="IPR035889">
    <property type="entry name" value="Light-harvesting_complex"/>
</dbReference>
<dbReference type="GO" id="GO:0019684">
    <property type="term" value="P:photosynthesis, light reaction"/>
    <property type="evidence" value="ECO:0007669"/>
    <property type="project" value="InterPro"/>
</dbReference>
<gene>
    <name evidence="16" type="ordered locus">Rvan_1506</name>
</gene>
<evidence type="ECO:0000313" key="16">
    <source>
        <dbReference type="EMBL" id="ADP70758.1"/>
    </source>
</evidence>
<keyword evidence="7" id="KW-0479">Metal-binding</keyword>
<evidence type="ECO:0000256" key="13">
    <source>
        <dbReference type="ARBA" id="ARBA00023243"/>
    </source>
</evidence>
<accession>E3I7A7</accession>
<sequence length="67" mass="7114">MADTDGQAAIWLYVRPSLGIPHFLGAVAIIALVVHLGVLGHTTLLKKYFGGEKLKAASISYVLPSHS</sequence>
<feature type="transmembrane region" description="Helical" evidence="14">
    <location>
        <begin position="20"/>
        <end position="45"/>
    </location>
</feature>
<dbReference type="KEGG" id="rva:Rvan_1506"/>
<evidence type="ECO:0000256" key="4">
    <source>
        <dbReference type="ARBA" id="ARBA00022494"/>
    </source>
</evidence>
<evidence type="ECO:0000256" key="2">
    <source>
        <dbReference type="ARBA" id="ARBA00004249"/>
    </source>
</evidence>
<dbReference type="AlphaFoldDB" id="E3I7A7"/>
<dbReference type="SUPFAM" id="SSF56918">
    <property type="entry name" value="Light-harvesting complex subunits"/>
    <property type="match status" value="1"/>
</dbReference>
<evidence type="ECO:0000256" key="1">
    <source>
        <dbReference type="ARBA" id="ARBA00002455"/>
    </source>
</evidence>
<dbReference type="EMBL" id="CP002292">
    <property type="protein sequence ID" value="ADP70758.1"/>
    <property type="molecule type" value="Genomic_DNA"/>
</dbReference>
<comment type="subcellular location">
    <subcellularLocation>
        <location evidence="2">Cell inner membrane</location>
        <topology evidence="2">Single-pass type II membrane protein</topology>
    </subcellularLocation>
</comment>
<dbReference type="RefSeq" id="WP_013419154.1">
    <property type="nucleotide sequence ID" value="NC_014664.1"/>
</dbReference>
<organism evidence="16 17">
    <name type="scientific">Rhodomicrobium vannielii (strain ATCC 17100 / DSM 162 / LMG 4299 / NCIMB 10020 / ATH 3.1.1)</name>
    <dbReference type="NCBI Taxonomy" id="648757"/>
    <lineage>
        <taxon>Bacteria</taxon>
        <taxon>Pseudomonadati</taxon>
        <taxon>Pseudomonadota</taxon>
        <taxon>Alphaproteobacteria</taxon>
        <taxon>Hyphomicrobiales</taxon>
        <taxon>Hyphomicrobiaceae</taxon>
        <taxon>Rhodomicrobium</taxon>
    </lineage>
</organism>
<dbReference type="InterPro" id="IPR000066">
    <property type="entry name" value="Antenna_a/b"/>
</dbReference>
<dbReference type="STRING" id="648757.Rvan_1506"/>
<evidence type="ECO:0000256" key="14">
    <source>
        <dbReference type="SAM" id="Phobius"/>
    </source>
</evidence>
<evidence type="ECO:0000256" key="5">
    <source>
        <dbReference type="ARBA" id="ARBA00022549"/>
    </source>
</evidence>
<dbReference type="Proteomes" id="UP000001399">
    <property type="component" value="Chromosome"/>
</dbReference>
<dbReference type="GO" id="GO:0042314">
    <property type="term" value="F:bacteriochlorophyll binding"/>
    <property type="evidence" value="ECO:0007669"/>
    <property type="project" value="UniProtKB-KW"/>
</dbReference>
<feature type="domain" description="Antenna complex alpha/beta subunit" evidence="15">
    <location>
        <begin position="10"/>
        <end position="42"/>
    </location>
</feature>
<dbReference type="InterPro" id="IPR018332">
    <property type="entry name" value="Antenna_alpha"/>
</dbReference>
<evidence type="ECO:0000256" key="11">
    <source>
        <dbReference type="ARBA" id="ARBA00022991"/>
    </source>
</evidence>
<evidence type="ECO:0000256" key="12">
    <source>
        <dbReference type="ARBA" id="ARBA00023136"/>
    </source>
</evidence>